<reference evidence="8 9" key="1">
    <citation type="submission" date="2017-06" db="EMBL/GenBank/DDBJ databases">
        <authorList>
            <person name="Kim H.J."/>
            <person name="Triplett B.A."/>
        </authorList>
    </citation>
    <scope>NUCLEOTIDE SEQUENCE [LARGE SCALE GENOMIC DNA]</scope>
    <source>
        <strain evidence="8 9">DSM 22179</strain>
    </source>
</reference>
<evidence type="ECO:0000256" key="1">
    <source>
        <dbReference type="ARBA" id="ARBA00000799"/>
    </source>
</evidence>
<dbReference type="AlphaFoldDB" id="A0A212TB45"/>
<dbReference type="OrthoDB" id="9806579at2"/>
<keyword evidence="4" id="KW-0413">Isomerase</keyword>
<dbReference type="Gene3D" id="3.60.120.10">
    <property type="entry name" value="Anthranilate synthase"/>
    <property type="match status" value="1"/>
</dbReference>
<feature type="region of interest" description="Disordered" evidence="6">
    <location>
        <begin position="1"/>
        <end position="22"/>
    </location>
</feature>
<protein>
    <recommendedName>
        <fullName evidence="3">isochorismate synthase</fullName>
        <ecNumber evidence="3">5.4.4.2</ecNumber>
    </recommendedName>
    <alternativeName>
        <fullName evidence="5">Isochorismate mutase</fullName>
    </alternativeName>
</protein>
<evidence type="ECO:0000313" key="8">
    <source>
        <dbReference type="EMBL" id="SNC63046.1"/>
    </source>
</evidence>
<organism evidence="8 9">
    <name type="scientific">Kytococcus aerolatus</name>
    <dbReference type="NCBI Taxonomy" id="592308"/>
    <lineage>
        <taxon>Bacteria</taxon>
        <taxon>Bacillati</taxon>
        <taxon>Actinomycetota</taxon>
        <taxon>Actinomycetes</taxon>
        <taxon>Micrococcales</taxon>
        <taxon>Kytococcaceae</taxon>
        <taxon>Kytococcus</taxon>
    </lineage>
</organism>
<feature type="compositionally biased region" description="Pro residues" evidence="6">
    <location>
        <begin position="7"/>
        <end position="17"/>
    </location>
</feature>
<dbReference type="InterPro" id="IPR015890">
    <property type="entry name" value="Chorismate_C"/>
</dbReference>
<dbReference type="GO" id="GO:0008909">
    <property type="term" value="F:isochorismate synthase activity"/>
    <property type="evidence" value="ECO:0007669"/>
    <property type="project" value="UniProtKB-EC"/>
</dbReference>
<feature type="region of interest" description="Disordered" evidence="6">
    <location>
        <begin position="150"/>
        <end position="181"/>
    </location>
</feature>
<sequence>MSHPTQPSTPPSTPALPPTSGEPALRAVTSLHPADEIDLVRLLPHGPATELVAWVRGGEGMVGWGRALELSATGPGRWAELADRWREVTDASTDEGSAGAPRGAGLVAWVSAAFSDDSPAGSTLVVPRTVVGVHEGVAWVTRIEQLSPGVVSEDVPSTGTTGATGADALPREGTPPVAPRGLREAPGLTPDEGWEEVVAAGIDAVRGGRAEKVVLARDVLATAAEPLDLRWLLQRFAAGYPDTWTFAVDGLVGATPEMLVRLDGGRVFSRVLAGTIPREAGAGQDQRVADGLLHSTKDLAEHAFAVESVVERLAPLCTTVEAPGTPSVLPLPNVFHLSSDVDGRVRPGTTVLELAGALHPSAAVGGTPREAALELITELEGRDRDRYAAPVGWVDAAGDGDMGLALRCGRVLEEDPATLRLWAGGGIMADSDPRTEWVETGAKLAPMRWALGTD</sequence>
<evidence type="ECO:0000256" key="6">
    <source>
        <dbReference type="SAM" id="MobiDB-lite"/>
    </source>
</evidence>
<proteinExistence type="inferred from homology"/>
<dbReference type="EMBL" id="FYEZ01000001">
    <property type="protein sequence ID" value="SNC63046.1"/>
    <property type="molecule type" value="Genomic_DNA"/>
</dbReference>
<gene>
    <name evidence="8" type="ORF">SAMN05445756_0824</name>
</gene>
<feature type="domain" description="Chorismate-utilising enzyme C-terminal" evidence="7">
    <location>
        <begin position="192"/>
        <end position="443"/>
    </location>
</feature>
<comment type="similarity">
    <text evidence="2">Belongs to the isochorismate synthase family.</text>
</comment>
<dbReference type="NCBIfam" id="TIGR00543">
    <property type="entry name" value="isochor_syn"/>
    <property type="match status" value="1"/>
</dbReference>
<dbReference type="PANTHER" id="PTHR42839:SF2">
    <property type="entry name" value="ISOCHORISMATE SYNTHASE ENTC"/>
    <property type="match status" value="1"/>
</dbReference>
<comment type="catalytic activity">
    <reaction evidence="1">
        <text>chorismate = isochorismate</text>
        <dbReference type="Rhea" id="RHEA:18985"/>
        <dbReference type="ChEBI" id="CHEBI:29748"/>
        <dbReference type="ChEBI" id="CHEBI:29780"/>
        <dbReference type="EC" id="5.4.4.2"/>
    </reaction>
</comment>
<feature type="compositionally biased region" description="Low complexity" evidence="6">
    <location>
        <begin position="158"/>
        <end position="168"/>
    </location>
</feature>
<dbReference type="InterPro" id="IPR005801">
    <property type="entry name" value="ADC_synthase"/>
</dbReference>
<name>A0A212TB45_9MICO</name>
<dbReference type="InterPro" id="IPR004561">
    <property type="entry name" value="IsoChor_synthase"/>
</dbReference>
<dbReference type="EC" id="5.4.4.2" evidence="3"/>
<keyword evidence="9" id="KW-1185">Reference proteome</keyword>
<dbReference type="Proteomes" id="UP000198122">
    <property type="component" value="Unassembled WGS sequence"/>
</dbReference>
<dbReference type="SUPFAM" id="SSF56322">
    <property type="entry name" value="ADC synthase"/>
    <property type="match status" value="1"/>
</dbReference>
<dbReference type="PANTHER" id="PTHR42839">
    <property type="entry name" value="ISOCHORISMATE SYNTHASE ENTC"/>
    <property type="match status" value="1"/>
</dbReference>
<evidence type="ECO:0000259" key="7">
    <source>
        <dbReference type="Pfam" id="PF00425"/>
    </source>
</evidence>
<evidence type="ECO:0000256" key="3">
    <source>
        <dbReference type="ARBA" id="ARBA00012824"/>
    </source>
</evidence>
<evidence type="ECO:0000256" key="2">
    <source>
        <dbReference type="ARBA" id="ARBA00005297"/>
    </source>
</evidence>
<evidence type="ECO:0000313" key="9">
    <source>
        <dbReference type="Proteomes" id="UP000198122"/>
    </source>
</evidence>
<dbReference type="Pfam" id="PF00425">
    <property type="entry name" value="Chorismate_bind"/>
    <property type="match status" value="1"/>
</dbReference>
<evidence type="ECO:0000256" key="5">
    <source>
        <dbReference type="ARBA" id="ARBA00041564"/>
    </source>
</evidence>
<accession>A0A212TB45</accession>
<dbReference type="RefSeq" id="WP_088817757.1">
    <property type="nucleotide sequence ID" value="NZ_FYEZ01000001.1"/>
</dbReference>
<evidence type="ECO:0000256" key="4">
    <source>
        <dbReference type="ARBA" id="ARBA00023235"/>
    </source>
</evidence>